<evidence type="ECO:0000313" key="2">
    <source>
        <dbReference type="EMBL" id="MEW4368146.1"/>
    </source>
</evidence>
<reference evidence="2 3" key="1">
    <citation type="submission" date="2024-06" db="EMBL/GenBank/DDBJ databases">
        <title>Aliikangiella maris sp. nov., sp. nov., a phycosphere bacterium isolated from seawater and ecosystem role in Phaeocystis globosa blooms.</title>
        <authorList>
            <person name="Li F."/>
        </authorList>
    </citation>
    <scope>NUCLEOTIDE SEQUENCE [LARGE SCALE GENOMIC DNA]</scope>
    <source>
        <strain evidence="2 3">GXAS 306</strain>
    </source>
</reference>
<evidence type="ECO:0000313" key="3">
    <source>
        <dbReference type="Proteomes" id="UP001554427"/>
    </source>
</evidence>
<evidence type="ECO:0000256" key="1">
    <source>
        <dbReference type="SAM" id="MobiDB-lite"/>
    </source>
</evidence>
<gene>
    <name evidence="2" type="ORF">ABVT42_21990</name>
</gene>
<sequence>MSDQKPRQETEEEKDRRLNQDATMEKLKTPKHEIKKLKTLEELLKEKP</sequence>
<dbReference type="Proteomes" id="UP001554427">
    <property type="component" value="Unassembled WGS sequence"/>
</dbReference>
<name>A0ABV3MVC4_9GAMM</name>
<dbReference type="EMBL" id="JBFDAH010000081">
    <property type="protein sequence ID" value="MEW4368146.1"/>
    <property type="molecule type" value="Genomic_DNA"/>
</dbReference>
<dbReference type="RefSeq" id="WP_367024480.1">
    <property type="nucleotide sequence ID" value="NZ_JBFDAH010000081.1"/>
</dbReference>
<accession>A0ABV3MVC4</accession>
<comment type="caution">
    <text evidence="2">The sequence shown here is derived from an EMBL/GenBank/DDBJ whole genome shotgun (WGS) entry which is preliminary data.</text>
</comment>
<keyword evidence="3" id="KW-1185">Reference proteome</keyword>
<protein>
    <submittedName>
        <fullName evidence="2">Uncharacterized protein</fullName>
    </submittedName>
</protein>
<feature type="region of interest" description="Disordered" evidence="1">
    <location>
        <begin position="1"/>
        <end position="32"/>
    </location>
</feature>
<proteinExistence type="predicted"/>
<organism evidence="2 3">
    <name type="scientific">Aliikangiella maris</name>
    <dbReference type="NCBI Taxonomy" id="3162458"/>
    <lineage>
        <taxon>Bacteria</taxon>
        <taxon>Pseudomonadati</taxon>
        <taxon>Pseudomonadota</taxon>
        <taxon>Gammaproteobacteria</taxon>
        <taxon>Oceanospirillales</taxon>
        <taxon>Pleioneaceae</taxon>
        <taxon>Aliikangiella</taxon>
    </lineage>
</organism>